<evidence type="ECO:0000256" key="1">
    <source>
        <dbReference type="SAM" id="SignalP"/>
    </source>
</evidence>
<evidence type="ECO:0000313" key="2">
    <source>
        <dbReference type="EMBL" id="RCK57391.1"/>
    </source>
</evidence>
<dbReference type="OrthoDB" id="4018368at2759"/>
<gene>
    <name evidence="2" type="primary">PGA31_1</name>
    <name evidence="2" type="ORF">Cantr_06892</name>
</gene>
<accession>A0A367XX63</accession>
<comment type="caution">
    <text evidence="2">The sequence shown here is derived from an EMBL/GenBank/DDBJ whole genome shotgun (WGS) entry which is preliminary data.</text>
</comment>
<evidence type="ECO:0000313" key="3">
    <source>
        <dbReference type="Proteomes" id="UP000253472"/>
    </source>
</evidence>
<dbReference type="AlphaFoldDB" id="A0A367XX63"/>
<proteinExistence type="predicted"/>
<dbReference type="Proteomes" id="UP000253472">
    <property type="component" value="Unassembled WGS sequence"/>
</dbReference>
<dbReference type="EMBL" id="QLNQ01000028">
    <property type="protein sequence ID" value="RCK57391.1"/>
    <property type="molecule type" value="Genomic_DNA"/>
</dbReference>
<organism evidence="2 3">
    <name type="scientific">Candida viswanathii</name>
    <dbReference type="NCBI Taxonomy" id="5486"/>
    <lineage>
        <taxon>Eukaryota</taxon>
        <taxon>Fungi</taxon>
        <taxon>Dikarya</taxon>
        <taxon>Ascomycota</taxon>
        <taxon>Saccharomycotina</taxon>
        <taxon>Pichiomycetes</taxon>
        <taxon>Debaryomycetaceae</taxon>
        <taxon>Candida/Lodderomyces clade</taxon>
        <taxon>Candida</taxon>
    </lineage>
</organism>
<protein>
    <submittedName>
        <fullName evidence="2">Cell wall protein PGA31</fullName>
    </submittedName>
</protein>
<keyword evidence="1" id="KW-0732">Signal</keyword>
<sequence>MKFTTIAAAFALAQSVFGLRTVTLKTFAYPPPQYPEITGQFVSAQHEGAGINYLFVVPQEGAAKFVYDEDEKSLYLDPEVVGNAPYKFYFNVADGEPGFLMTGGTDKPLEVNIDNLGFVTFEGSYGVKAVKNVNDPYHYSDSSYALAKYDGAGPDGAIPVFFQAIDA</sequence>
<reference evidence="2 3" key="1">
    <citation type="submission" date="2018-06" db="EMBL/GenBank/DDBJ databases">
        <title>Whole genome sequencing of Candida tropicalis (genome annotated by CSBL at Korea University).</title>
        <authorList>
            <person name="Ahn J."/>
        </authorList>
    </citation>
    <scope>NUCLEOTIDE SEQUENCE [LARGE SCALE GENOMIC DNA]</scope>
    <source>
        <strain evidence="2 3">ATCC 20962</strain>
    </source>
</reference>
<feature type="signal peptide" evidence="1">
    <location>
        <begin position="1"/>
        <end position="18"/>
    </location>
</feature>
<feature type="chain" id="PRO_5017033437" evidence="1">
    <location>
        <begin position="19"/>
        <end position="167"/>
    </location>
</feature>
<name>A0A367XX63_9ASCO</name>
<keyword evidence="3" id="KW-1185">Reference proteome</keyword>